<evidence type="ECO:0000256" key="2">
    <source>
        <dbReference type="SAM" id="Phobius"/>
    </source>
</evidence>
<proteinExistence type="predicted"/>
<protein>
    <submittedName>
        <fullName evidence="3">Uncharacterized protein</fullName>
    </submittedName>
</protein>
<comment type="caution">
    <text evidence="3">The sequence shown here is derived from an EMBL/GenBank/DDBJ whole genome shotgun (WGS) entry which is preliminary data.</text>
</comment>
<gene>
    <name evidence="3" type="ORF">ACFQZM_40660</name>
</gene>
<evidence type="ECO:0000256" key="1">
    <source>
        <dbReference type="SAM" id="MobiDB-lite"/>
    </source>
</evidence>
<reference evidence="4" key="1">
    <citation type="journal article" date="2019" name="Int. J. Syst. Evol. Microbiol.">
        <title>The Global Catalogue of Microorganisms (GCM) 10K type strain sequencing project: providing services to taxonomists for standard genome sequencing and annotation.</title>
        <authorList>
            <consortium name="The Broad Institute Genomics Platform"/>
            <consortium name="The Broad Institute Genome Sequencing Center for Infectious Disease"/>
            <person name="Wu L."/>
            <person name="Ma J."/>
        </authorList>
    </citation>
    <scope>NUCLEOTIDE SEQUENCE [LARGE SCALE GENOMIC DNA]</scope>
    <source>
        <strain evidence="4">JCM 9371</strain>
    </source>
</reference>
<accession>A0ABW2XYL3</accession>
<dbReference type="RefSeq" id="WP_131756460.1">
    <property type="nucleotide sequence ID" value="NZ_CAACUY010000016.1"/>
</dbReference>
<keyword evidence="2" id="KW-0812">Transmembrane</keyword>
<keyword evidence="2" id="KW-1133">Transmembrane helix</keyword>
<dbReference type="EMBL" id="JBHTGP010000024">
    <property type="protein sequence ID" value="MFD0690860.1"/>
    <property type="molecule type" value="Genomic_DNA"/>
</dbReference>
<evidence type="ECO:0000313" key="4">
    <source>
        <dbReference type="Proteomes" id="UP001597063"/>
    </source>
</evidence>
<evidence type="ECO:0000313" key="3">
    <source>
        <dbReference type="EMBL" id="MFD0690860.1"/>
    </source>
</evidence>
<sequence>MRPRVSETKESDRRILFDVQDKRRAEWSIRTSSVSQGVGARVGVRRSAATTSIGSMNQAFAPHARRRALTMAFAVATPLIVAAVTVLAAQLTLRSDPAAAPPARYSRVSSTPPDVGNAPPELSTRYEGVGVFSNGGVDLDSLPPRPSSEGPDMSISLGSRTFSARLWADWRRLAPPEEGECNLMLRAEPLTQHDRGRFAFGSAACVRTDERRTAYIGNMDIVAGTGIMHVIVWNNA</sequence>
<keyword evidence="2" id="KW-0472">Membrane</keyword>
<feature type="transmembrane region" description="Helical" evidence="2">
    <location>
        <begin position="68"/>
        <end position="89"/>
    </location>
</feature>
<dbReference type="Proteomes" id="UP001597063">
    <property type="component" value="Unassembled WGS sequence"/>
</dbReference>
<name>A0ABW2XYL3_9ACTN</name>
<organism evidence="3 4">
    <name type="scientific">Actinomadura fibrosa</name>
    <dbReference type="NCBI Taxonomy" id="111802"/>
    <lineage>
        <taxon>Bacteria</taxon>
        <taxon>Bacillati</taxon>
        <taxon>Actinomycetota</taxon>
        <taxon>Actinomycetes</taxon>
        <taxon>Streptosporangiales</taxon>
        <taxon>Thermomonosporaceae</taxon>
        <taxon>Actinomadura</taxon>
    </lineage>
</organism>
<feature type="region of interest" description="Disordered" evidence="1">
    <location>
        <begin position="98"/>
        <end position="118"/>
    </location>
</feature>
<keyword evidence="4" id="KW-1185">Reference proteome</keyword>